<dbReference type="InterPro" id="IPR014013">
    <property type="entry name" value="Helic_SF1/SF2_ATP-bd_DinG/Rad3"/>
</dbReference>
<reference evidence="15 16" key="1">
    <citation type="submission" date="2018-08" db="EMBL/GenBank/DDBJ databases">
        <title>A genome reference for cultivated species of the human gut microbiota.</title>
        <authorList>
            <person name="Zou Y."/>
            <person name="Xue W."/>
            <person name="Luo G."/>
        </authorList>
    </citation>
    <scope>NUCLEOTIDE SEQUENCE [LARGE SCALE GENOMIC DNA]</scope>
    <source>
        <strain evidence="15 16">AF37-2AT</strain>
    </source>
</reference>
<protein>
    <submittedName>
        <fullName evidence="15">ATP-dependent DNA helicase</fullName>
    </submittedName>
</protein>
<dbReference type="Pfam" id="PF00270">
    <property type="entry name" value="DEAD"/>
    <property type="match status" value="1"/>
</dbReference>
<dbReference type="SMART" id="SM00488">
    <property type="entry name" value="DEXDc2"/>
    <property type="match status" value="1"/>
</dbReference>
<dbReference type="Gene3D" id="1.10.275.40">
    <property type="match status" value="1"/>
</dbReference>
<evidence type="ECO:0000256" key="11">
    <source>
        <dbReference type="ARBA" id="ARBA00023204"/>
    </source>
</evidence>
<evidence type="ECO:0000256" key="4">
    <source>
        <dbReference type="ARBA" id="ARBA00022763"/>
    </source>
</evidence>
<dbReference type="GO" id="GO:0016818">
    <property type="term" value="F:hydrolase activity, acting on acid anhydrides, in phosphorus-containing anhydrides"/>
    <property type="evidence" value="ECO:0007669"/>
    <property type="project" value="InterPro"/>
</dbReference>
<keyword evidence="4" id="KW-0227">DNA damage</keyword>
<dbReference type="InterPro" id="IPR042493">
    <property type="entry name" value="XPD_DNA_FeS"/>
</dbReference>
<keyword evidence="3" id="KW-0547">Nucleotide-binding</keyword>
<evidence type="ECO:0000256" key="2">
    <source>
        <dbReference type="ARBA" id="ARBA00022723"/>
    </source>
</evidence>
<dbReference type="PANTHER" id="PTHR11472">
    <property type="entry name" value="DNA REPAIR DEAD HELICASE RAD3/XP-D SUBFAMILY MEMBER"/>
    <property type="match status" value="1"/>
</dbReference>
<dbReference type="InterPro" id="IPR011604">
    <property type="entry name" value="PDDEXK-like_dom_sf"/>
</dbReference>
<gene>
    <name evidence="15" type="ORF">DW016_09155</name>
</gene>
<dbReference type="Proteomes" id="UP000261080">
    <property type="component" value="Unassembled WGS sequence"/>
</dbReference>
<dbReference type="GO" id="GO:0005524">
    <property type="term" value="F:ATP binding"/>
    <property type="evidence" value="ECO:0007669"/>
    <property type="project" value="UniProtKB-KW"/>
</dbReference>
<dbReference type="GO" id="GO:0003678">
    <property type="term" value="F:DNA helicase activity"/>
    <property type="evidence" value="ECO:0007669"/>
    <property type="project" value="InterPro"/>
</dbReference>
<evidence type="ECO:0000256" key="5">
    <source>
        <dbReference type="ARBA" id="ARBA00022801"/>
    </source>
</evidence>
<proteinExistence type="inferred from homology"/>
<keyword evidence="2" id="KW-0479">Metal-binding</keyword>
<evidence type="ECO:0000256" key="13">
    <source>
        <dbReference type="ARBA" id="ARBA00038058"/>
    </source>
</evidence>
<dbReference type="Gene3D" id="1.10.30.20">
    <property type="entry name" value="Bacterial XPD DNA helicase, FeS cluster domain"/>
    <property type="match status" value="1"/>
</dbReference>
<dbReference type="InterPro" id="IPR027417">
    <property type="entry name" value="P-loop_NTPase"/>
</dbReference>
<evidence type="ECO:0000313" key="16">
    <source>
        <dbReference type="Proteomes" id="UP000261080"/>
    </source>
</evidence>
<dbReference type="InterPro" id="IPR006554">
    <property type="entry name" value="Helicase-like_DEXD_c2"/>
</dbReference>
<keyword evidence="11" id="KW-0234">DNA repair</keyword>
<dbReference type="PROSITE" id="PS51193">
    <property type="entry name" value="HELICASE_ATP_BIND_2"/>
    <property type="match status" value="1"/>
</dbReference>
<dbReference type="AlphaFoldDB" id="A0A3E3K1U8"/>
<evidence type="ECO:0000256" key="3">
    <source>
        <dbReference type="ARBA" id="ARBA00022741"/>
    </source>
</evidence>
<keyword evidence="5" id="KW-0378">Hydrolase</keyword>
<evidence type="ECO:0000313" key="15">
    <source>
        <dbReference type="EMBL" id="RGE87092.1"/>
    </source>
</evidence>
<dbReference type="SMART" id="SM00491">
    <property type="entry name" value="HELICc2"/>
    <property type="match status" value="1"/>
</dbReference>
<dbReference type="RefSeq" id="WP_117493552.1">
    <property type="nucleotide sequence ID" value="NZ_BAABYU010000001.1"/>
</dbReference>
<organism evidence="15 16">
    <name type="scientific">Sellimonas intestinalis</name>
    <dbReference type="NCBI Taxonomy" id="1653434"/>
    <lineage>
        <taxon>Bacteria</taxon>
        <taxon>Bacillati</taxon>
        <taxon>Bacillota</taxon>
        <taxon>Clostridia</taxon>
        <taxon>Lachnospirales</taxon>
        <taxon>Lachnospiraceae</taxon>
        <taxon>Sellimonas</taxon>
    </lineage>
</organism>
<keyword evidence="12" id="KW-0413">Isomerase</keyword>
<dbReference type="Gene3D" id="3.40.50.300">
    <property type="entry name" value="P-loop containing nucleotide triphosphate hydrolases"/>
    <property type="match status" value="2"/>
</dbReference>
<evidence type="ECO:0000256" key="7">
    <source>
        <dbReference type="ARBA" id="ARBA00022840"/>
    </source>
</evidence>
<dbReference type="GO" id="GO:0003677">
    <property type="term" value="F:DNA binding"/>
    <property type="evidence" value="ECO:0007669"/>
    <property type="project" value="UniProtKB-KW"/>
</dbReference>
<dbReference type="InterPro" id="IPR010614">
    <property type="entry name" value="RAD3-like_helicase_DEAD"/>
</dbReference>
<dbReference type="PANTHER" id="PTHR11472:SF34">
    <property type="entry name" value="REGULATOR OF TELOMERE ELONGATION HELICASE 1"/>
    <property type="match status" value="1"/>
</dbReference>
<keyword evidence="7" id="KW-0067">ATP-binding</keyword>
<comment type="similarity">
    <text evidence="13">Belongs to the helicase family. DinG subfamily.</text>
</comment>
<dbReference type="InterPro" id="IPR045028">
    <property type="entry name" value="DinG/Rad3-like"/>
</dbReference>
<dbReference type="SUPFAM" id="SSF52540">
    <property type="entry name" value="P-loop containing nucleoside triphosphate hydrolases"/>
    <property type="match status" value="2"/>
</dbReference>
<dbReference type="Pfam" id="PF06733">
    <property type="entry name" value="DEAD_2"/>
    <property type="match status" value="1"/>
</dbReference>
<dbReference type="InterPro" id="IPR006555">
    <property type="entry name" value="ATP-dep_Helicase_C"/>
</dbReference>
<dbReference type="Gene3D" id="3.90.320.10">
    <property type="match status" value="1"/>
</dbReference>
<dbReference type="OrthoDB" id="9765586at2"/>
<dbReference type="GO" id="GO:0006281">
    <property type="term" value="P:DNA repair"/>
    <property type="evidence" value="ECO:0007669"/>
    <property type="project" value="UniProtKB-KW"/>
</dbReference>
<dbReference type="GO" id="GO:0051539">
    <property type="term" value="F:4 iron, 4 sulfur cluster binding"/>
    <property type="evidence" value="ECO:0007669"/>
    <property type="project" value="UniProtKB-KW"/>
</dbReference>
<evidence type="ECO:0000256" key="1">
    <source>
        <dbReference type="ARBA" id="ARBA00022485"/>
    </source>
</evidence>
<keyword evidence="16" id="KW-1185">Reference proteome</keyword>
<keyword evidence="6 15" id="KW-0347">Helicase</keyword>
<keyword evidence="8" id="KW-0408">Iron</keyword>
<dbReference type="InterPro" id="IPR011545">
    <property type="entry name" value="DEAD/DEAH_box_helicase_dom"/>
</dbReference>
<keyword evidence="10" id="KW-0238">DNA-binding</keyword>
<evidence type="ECO:0000259" key="14">
    <source>
        <dbReference type="PROSITE" id="PS51193"/>
    </source>
</evidence>
<name>A0A3E3K1U8_9FIRM</name>
<evidence type="ECO:0000256" key="9">
    <source>
        <dbReference type="ARBA" id="ARBA00023014"/>
    </source>
</evidence>
<feature type="domain" description="Helicase ATP-binding" evidence="14">
    <location>
        <begin position="192"/>
        <end position="473"/>
    </location>
</feature>
<dbReference type="GO" id="GO:0046872">
    <property type="term" value="F:metal ion binding"/>
    <property type="evidence" value="ECO:0007669"/>
    <property type="project" value="UniProtKB-KW"/>
</dbReference>
<evidence type="ECO:0000256" key="10">
    <source>
        <dbReference type="ARBA" id="ARBA00023125"/>
    </source>
</evidence>
<sequence>MEEKKEVQEIQEEVVRISVRNLVEFILREGDLDNRQGGTADREAMLLGGRIHRKIQRQMGSGYHAEVPLQMMVPCEKLKIVVEGRADGIIEEKDRIAIDEIKGVLMDLEMVKEPKMVHLAQAKCYACIYAKKRNLDEIGVQMTYCQMETEEVKRFYQTYGCTELEKWFLNLVHQYEKWALFQIEWRKKRNASIRRVEFPFPYREGQKDLVVSVYRSILRKKKLFIQAPTGVGKTIASVFPAVKAVGEGLANQIFYLTAKTITRTVAEKAFLTLKEQGLSYKVITLTAKEKICFCEKTECNPDACIYAKGHFDRVNDAVFDMLTHVDDMSRDQIEAYARKHTVCPFEMALDLSVWMDAVICDYNYVFDPNAHLKRFFGEGAKKEYLFLIDEAHNLVERGRSMYSASLCKEHILEVRKIVKTEDAKLTKALSGCNEQLLILKRECPGHALYSSVSHLVIRLMNVMSEVERFLEECRKEEIREQVLDLYFEIRDFLSIHEKLDENYMIYTELTEDGGFYVRLFCVNPAVNLSEYLNYGVCTVFFSATLLPIQYYKKLLSTQTDDYAVYAHTPFPEENRRVMIGTDVTTRYTRRSDEMYRKYAGYLLETVREKPGNYLAFFPSYRFLNDVYDAFQEMRKPEEDLFCLVQDPGMTEEEREEFLNYFEEEREGTLLGFCVMGGIFSEGIDLTDEKLIGAWVIGTGLPQVCLERELLKQYFDEKGMSGFDYAYLYPGMNKVLQAAGRVIRTDTDQGMIFLLDDRFQMSQYRAVFPREWSQVRRIRLSQTAKEVAAFWEGTRTHPPVSD</sequence>
<comment type="caution">
    <text evidence="15">The sequence shown here is derived from an EMBL/GenBank/DDBJ whole genome shotgun (WGS) entry which is preliminary data.</text>
</comment>
<accession>A0A3E3K1U8</accession>
<dbReference type="Pfam" id="PF13307">
    <property type="entry name" value="Helicase_C_2"/>
    <property type="match status" value="1"/>
</dbReference>
<evidence type="ECO:0000256" key="8">
    <source>
        <dbReference type="ARBA" id="ARBA00023004"/>
    </source>
</evidence>
<keyword evidence="1" id="KW-0004">4Fe-4S</keyword>
<dbReference type="EMBL" id="QVLX01000004">
    <property type="protein sequence ID" value="RGE87092.1"/>
    <property type="molecule type" value="Genomic_DNA"/>
</dbReference>
<evidence type="ECO:0000256" key="6">
    <source>
        <dbReference type="ARBA" id="ARBA00022806"/>
    </source>
</evidence>
<keyword evidence="9" id="KW-0411">Iron-sulfur</keyword>
<evidence type="ECO:0000256" key="12">
    <source>
        <dbReference type="ARBA" id="ARBA00023235"/>
    </source>
</evidence>